<comment type="caution">
    <text evidence="6">The sequence shown here is derived from an EMBL/GenBank/DDBJ whole genome shotgun (WGS) entry which is preliminary data.</text>
</comment>
<evidence type="ECO:0000313" key="6">
    <source>
        <dbReference type="EMBL" id="KAK7827107.1"/>
    </source>
</evidence>
<evidence type="ECO:0000313" key="7">
    <source>
        <dbReference type="Proteomes" id="UP001488838"/>
    </source>
</evidence>
<dbReference type="GO" id="GO:0030627">
    <property type="term" value="F:pre-mRNA 5'-splice site binding"/>
    <property type="evidence" value="ECO:0007669"/>
    <property type="project" value="InterPro"/>
</dbReference>
<dbReference type="PANTHER" id="PTHR31148:SF1">
    <property type="entry name" value="U1 SMALL NUCLEAR RIBONUCLEOPROTEIN C"/>
    <property type="match status" value="1"/>
</dbReference>
<dbReference type="Gene3D" id="3.30.160.60">
    <property type="entry name" value="Classic Zinc Finger"/>
    <property type="match status" value="1"/>
</dbReference>
<dbReference type="GO" id="GO:0005685">
    <property type="term" value="C:U1 snRNP"/>
    <property type="evidence" value="ECO:0007669"/>
    <property type="project" value="InterPro"/>
</dbReference>
<feature type="compositionally biased region" description="Basic residues" evidence="4">
    <location>
        <begin position="88"/>
        <end position="98"/>
    </location>
</feature>
<protein>
    <recommendedName>
        <fullName evidence="5">U1-C C2H2-type zinc finger domain-containing protein</fullName>
    </recommendedName>
</protein>
<dbReference type="Proteomes" id="UP001488838">
    <property type="component" value="Unassembled WGS sequence"/>
</dbReference>
<keyword evidence="7" id="KW-1185">Reference proteome</keyword>
<dbReference type="EMBL" id="JBBHLL010000031">
    <property type="protein sequence ID" value="KAK7827107.1"/>
    <property type="molecule type" value="Genomic_DNA"/>
</dbReference>
<sequence>MHANFPRLSTCDLLRLDPSLKRWQLPAQPYPDMRTRFYALTTGARNRPRSSQTTCLVQNCCGQDKNNMPKLYYDYYDMYLTHDSPPVRKTRCGRRKHKENTEDYDQKRMEEQAQGVADKQRLDSTRKATSRSTTCRKLS</sequence>
<dbReference type="InterPro" id="IPR036236">
    <property type="entry name" value="Znf_C2H2_sf"/>
</dbReference>
<name>A0AAW0JK94_MYOGA</name>
<proteinExistence type="predicted"/>
<gene>
    <name evidence="6" type="ORF">U0070_019903</name>
</gene>
<feature type="region of interest" description="Disordered" evidence="4">
    <location>
        <begin position="86"/>
        <end position="139"/>
    </location>
</feature>
<dbReference type="Pfam" id="PF06220">
    <property type="entry name" value="zf-U1"/>
    <property type="match status" value="1"/>
</dbReference>
<dbReference type="GO" id="GO:0000395">
    <property type="term" value="P:mRNA 5'-splice site recognition"/>
    <property type="evidence" value="ECO:0007669"/>
    <property type="project" value="InterPro"/>
</dbReference>
<evidence type="ECO:0000256" key="1">
    <source>
        <dbReference type="ARBA" id="ARBA00022723"/>
    </source>
</evidence>
<evidence type="ECO:0000259" key="5">
    <source>
        <dbReference type="Pfam" id="PF06220"/>
    </source>
</evidence>
<organism evidence="6 7">
    <name type="scientific">Myodes glareolus</name>
    <name type="common">Bank vole</name>
    <name type="synonym">Clethrionomys glareolus</name>
    <dbReference type="NCBI Taxonomy" id="447135"/>
    <lineage>
        <taxon>Eukaryota</taxon>
        <taxon>Metazoa</taxon>
        <taxon>Chordata</taxon>
        <taxon>Craniata</taxon>
        <taxon>Vertebrata</taxon>
        <taxon>Euteleostomi</taxon>
        <taxon>Mammalia</taxon>
        <taxon>Eutheria</taxon>
        <taxon>Euarchontoglires</taxon>
        <taxon>Glires</taxon>
        <taxon>Rodentia</taxon>
        <taxon>Myomorpha</taxon>
        <taxon>Muroidea</taxon>
        <taxon>Cricetidae</taxon>
        <taxon>Arvicolinae</taxon>
        <taxon>Myodes</taxon>
    </lineage>
</organism>
<feature type="compositionally biased region" description="Basic and acidic residues" evidence="4">
    <location>
        <begin position="99"/>
        <end position="111"/>
    </location>
</feature>
<evidence type="ECO:0000256" key="4">
    <source>
        <dbReference type="SAM" id="MobiDB-lite"/>
    </source>
</evidence>
<evidence type="ECO:0000256" key="2">
    <source>
        <dbReference type="ARBA" id="ARBA00022771"/>
    </source>
</evidence>
<keyword evidence="2" id="KW-0863">Zinc-finger</keyword>
<evidence type="ECO:0000256" key="3">
    <source>
        <dbReference type="ARBA" id="ARBA00022833"/>
    </source>
</evidence>
<keyword evidence="3" id="KW-0862">Zinc</keyword>
<feature type="compositionally biased region" description="Polar residues" evidence="4">
    <location>
        <begin position="130"/>
        <end position="139"/>
    </location>
</feature>
<dbReference type="PANTHER" id="PTHR31148">
    <property type="entry name" value="U1 SMALL NUCLEAR RIBONUCLEOPROTEIN C"/>
    <property type="match status" value="1"/>
</dbReference>
<dbReference type="InterPro" id="IPR013085">
    <property type="entry name" value="U1-CZ_Znf_C2H2"/>
</dbReference>
<dbReference type="InterPro" id="IPR017340">
    <property type="entry name" value="U1_snRNP-C"/>
</dbReference>
<feature type="domain" description="U1-C C2H2-type zinc finger" evidence="5">
    <location>
        <begin position="68"/>
        <end position="104"/>
    </location>
</feature>
<dbReference type="SUPFAM" id="SSF57667">
    <property type="entry name" value="beta-beta-alpha zinc fingers"/>
    <property type="match status" value="1"/>
</dbReference>
<dbReference type="GO" id="GO:0008270">
    <property type="term" value="F:zinc ion binding"/>
    <property type="evidence" value="ECO:0007669"/>
    <property type="project" value="UniProtKB-KW"/>
</dbReference>
<keyword evidence="1" id="KW-0479">Metal-binding</keyword>
<dbReference type="AlphaFoldDB" id="A0AAW0JK94"/>
<reference evidence="6 7" key="1">
    <citation type="journal article" date="2023" name="bioRxiv">
        <title>Conserved and derived expression patterns and positive selection on dental genes reveal complex evolutionary context of ever-growing rodent molars.</title>
        <authorList>
            <person name="Calamari Z.T."/>
            <person name="Song A."/>
            <person name="Cohen E."/>
            <person name="Akter M."/>
            <person name="Roy R.D."/>
            <person name="Hallikas O."/>
            <person name="Christensen M.M."/>
            <person name="Li P."/>
            <person name="Marangoni P."/>
            <person name="Jernvall J."/>
            <person name="Klein O.D."/>
        </authorList>
    </citation>
    <scope>NUCLEOTIDE SEQUENCE [LARGE SCALE GENOMIC DNA]</scope>
    <source>
        <strain evidence="6">V071</strain>
    </source>
</reference>
<accession>A0AAW0JK94</accession>